<dbReference type="SUPFAM" id="SSF49452">
    <property type="entry name" value="Starch-binding domain-like"/>
    <property type="match status" value="2"/>
</dbReference>
<dbReference type="Proteomes" id="UP000515307">
    <property type="component" value="Chromosome"/>
</dbReference>
<feature type="domain" description="Malectin" evidence="10">
    <location>
        <begin position="1014"/>
        <end position="1163"/>
    </location>
</feature>
<evidence type="ECO:0000256" key="1">
    <source>
        <dbReference type="ARBA" id="ARBA00000548"/>
    </source>
</evidence>
<feature type="active site" description="Charge relay system" evidence="8">
    <location>
        <position position="221"/>
    </location>
</feature>
<evidence type="ECO:0000259" key="9">
    <source>
        <dbReference type="Pfam" id="PF00082"/>
    </source>
</evidence>
<dbReference type="InterPro" id="IPR050131">
    <property type="entry name" value="Peptidase_S8_subtilisin-like"/>
</dbReference>
<dbReference type="Pfam" id="PF00082">
    <property type="entry name" value="Peptidase_S8"/>
    <property type="match status" value="1"/>
</dbReference>
<dbReference type="GO" id="GO:0004252">
    <property type="term" value="F:serine-type endopeptidase activity"/>
    <property type="evidence" value="ECO:0007669"/>
    <property type="project" value="UniProtKB-UniRule"/>
</dbReference>
<dbReference type="SUPFAM" id="SSF49785">
    <property type="entry name" value="Galactose-binding domain-like"/>
    <property type="match status" value="1"/>
</dbReference>
<dbReference type="Gene3D" id="2.60.40.1120">
    <property type="entry name" value="Carboxypeptidase-like, regulatory domain"/>
    <property type="match status" value="3"/>
</dbReference>
<proteinExistence type="inferred from homology"/>
<dbReference type="AlphaFoldDB" id="A0A7G7BVW9"/>
<dbReference type="InterPro" id="IPR008979">
    <property type="entry name" value="Galactose-bd-like_sf"/>
</dbReference>
<dbReference type="KEGG" id="sfiy:F0344_28780"/>
<dbReference type="Gene3D" id="2.60.120.430">
    <property type="entry name" value="Galactose-binding lectin"/>
    <property type="match status" value="1"/>
</dbReference>
<dbReference type="InterPro" id="IPR023828">
    <property type="entry name" value="Peptidase_S8_Ser-AS"/>
</dbReference>
<dbReference type="SUPFAM" id="SSF52743">
    <property type="entry name" value="Subtilisin-like"/>
    <property type="match status" value="1"/>
</dbReference>
<sequence>MISASPAQARTDDPAPRSAYQAKSEGTLLKQFAGQEKVTFWVSLEEEADVASARAAKGKTAKARAVYETKTAFAKKSQAGVIGLAKDAGAAYTSFWIANTVRITGDKALAEKIAARSDVAAIEADDPVTIPDPLPGTSEPEVDAVEWNLDRINAPKVWNDLGVRGDGIVVANIDSGVQFDHPAVAAKYRGLKADGTYDHAYNWFDPTKVCTGTAPCDNNGHGTHTMGTMVGDDGGGNQVGVAPGARWIAAKGCGTSSCARETLLASGQWMVAPTDASGANPRPDLAPDVVNNSWGANVIDTWYKATVQSWRDAGIFPAFSNGNAGPGCNTSGSPGAYSNSYSSGAFDINNAIASFSSRGTGEAGTLKPNLSAPGVNIRSSWMGGGYNAISGTSMASPHTAATVALMWSASPAIRSDVAATETLLDQTAIDTDNTTCGGTAARNNVWGEGRLDAYAAVSATPRGPLGALGGKVGSGDAVVADALVTLDGPMKATVTTGTDGSYALPKVMVGDYRITVSKFGFHTAESTVTILENETAAKDFTLEQAPSATLSGAVRTEAGIEAGADVVVQGTPVKTVSAADGTYTVTLPVGTYNVAVTPVSRCATATSVSVDLTASASRDIELASRADTFGTTCRVGTGAFPTGDTELAMSSATSGTARFDLPFPVGLYGKTYRAATATTEGVLALGSASTSSSNASLPTTGTPNGALYPFWDNLQLTNGSDTSGVYWAVRGTAPHRSVVVEWRDVQIGSVTSRQISFAAVIGEDGTVSYHYKDIGDDLVENGSGATVGIESDTGTDALLFSHNQAAVTDGMTISFSTGRSAVLTGTVTDENDGGPVAGATVKVGRGGTAFATGTTGADGSYLVQFPADATEAGYDITVAADHYAGAGAERTLKAKDIAVADAVLRTGRVTASAADYALVVPADQDRTRTLTVGNTGTTTPYSVEEQGDAAWVTATPASGELAEGAEQQVRLTFDTTGVTPGTVLTGTLLVASESGRAPVVEIPLKIVVPAYQAALDTGTNGSVTDLLGDSWGPDREYAAGSYGYIGTTSRTGTTRTISGTSEQALYRTARSGALEYRFDNVPNGVYRVELGFAEVSGTKPGARVFDVLAEGKEYVSNLDIALEKGTYTALDKTITVEVTDGQLNVRLSAIHGKSLVNSVRVSQRPDLTG</sequence>
<feature type="domain" description="Peptidase S8/S53" evidence="9">
    <location>
        <begin position="165"/>
        <end position="433"/>
    </location>
</feature>
<evidence type="ECO:0000256" key="4">
    <source>
        <dbReference type="ARBA" id="ARBA00022670"/>
    </source>
</evidence>
<dbReference type="EMBL" id="CP045702">
    <property type="protein sequence ID" value="QNE79484.1"/>
    <property type="molecule type" value="Genomic_DNA"/>
</dbReference>
<dbReference type="PANTHER" id="PTHR43806">
    <property type="entry name" value="PEPTIDASE S8"/>
    <property type="match status" value="1"/>
</dbReference>
<feature type="active site" description="Charge relay system" evidence="8">
    <location>
        <position position="174"/>
    </location>
</feature>
<dbReference type="GO" id="GO:0030246">
    <property type="term" value="F:carbohydrate binding"/>
    <property type="evidence" value="ECO:0007669"/>
    <property type="project" value="InterPro"/>
</dbReference>
<keyword evidence="12" id="KW-1185">Reference proteome</keyword>
<dbReference type="PROSITE" id="PS51892">
    <property type="entry name" value="SUBTILASE"/>
    <property type="match status" value="1"/>
</dbReference>
<evidence type="ECO:0000259" key="10">
    <source>
        <dbReference type="Pfam" id="PF11721"/>
    </source>
</evidence>
<protein>
    <recommendedName>
        <fullName evidence="3">alpha-amylase</fullName>
        <ecNumber evidence="3">3.2.1.1</ecNumber>
    </recommendedName>
    <alternativeName>
        <fullName evidence="7">1,4-alpha-D-glucan glucanohydrolase</fullName>
    </alternativeName>
</protein>
<dbReference type="InterPro" id="IPR021720">
    <property type="entry name" value="Malectin_dom"/>
</dbReference>
<dbReference type="PANTHER" id="PTHR43806:SF11">
    <property type="entry name" value="CEREVISIN-RELATED"/>
    <property type="match status" value="1"/>
</dbReference>
<dbReference type="GO" id="GO:0006508">
    <property type="term" value="P:proteolysis"/>
    <property type="evidence" value="ECO:0007669"/>
    <property type="project" value="UniProtKB-KW"/>
</dbReference>
<evidence type="ECO:0000313" key="11">
    <source>
        <dbReference type="EMBL" id="QNE79484.1"/>
    </source>
</evidence>
<organism evidence="11 12">
    <name type="scientific">Streptomyces finlayi</name>
    <dbReference type="NCBI Taxonomy" id="67296"/>
    <lineage>
        <taxon>Bacteria</taxon>
        <taxon>Bacillati</taxon>
        <taxon>Actinomycetota</taxon>
        <taxon>Actinomycetes</taxon>
        <taxon>Kitasatosporales</taxon>
        <taxon>Streptomycetaceae</taxon>
        <taxon>Streptomyces</taxon>
    </lineage>
</organism>
<evidence type="ECO:0000256" key="8">
    <source>
        <dbReference type="PROSITE-ProRule" id="PRU01240"/>
    </source>
</evidence>
<dbReference type="InterPro" id="IPR008969">
    <property type="entry name" value="CarboxyPept-like_regulatory"/>
</dbReference>
<dbReference type="Gene3D" id="3.40.50.200">
    <property type="entry name" value="Peptidase S8/S53 domain"/>
    <property type="match status" value="1"/>
</dbReference>
<feature type="active site" description="Charge relay system" evidence="8">
    <location>
        <position position="393"/>
    </location>
</feature>
<evidence type="ECO:0000256" key="6">
    <source>
        <dbReference type="ARBA" id="ARBA00022825"/>
    </source>
</evidence>
<dbReference type="InterPro" id="IPR033857">
    <property type="entry name" value="Bacillopeptidase_F"/>
</dbReference>
<dbReference type="PRINTS" id="PR00723">
    <property type="entry name" value="SUBTILISIN"/>
</dbReference>
<comment type="catalytic activity">
    <reaction evidence="1">
        <text>Endohydrolysis of (1-&gt;4)-alpha-D-glucosidic linkages in polysaccharides containing three or more (1-&gt;4)-alpha-linked D-glucose units.</text>
        <dbReference type="EC" id="3.2.1.1"/>
    </reaction>
</comment>
<comment type="similarity">
    <text evidence="2 8">Belongs to the peptidase S8 family.</text>
</comment>
<name>A0A7G7BVW9_9ACTN</name>
<dbReference type="Pfam" id="PF13620">
    <property type="entry name" value="CarboxypepD_reg"/>
    <property type="match status" value="1"/>
</dbReference>
<evidence type="ECO:0000313" key="12">
    <source>
        <dbReference type="Proteomes" id="UP000515307"/>
    </source>
</evidence>
<dbReference type="InterPro" id="IPR036852">
    <property type="entry name" value="Peptidase_S8/S53_dom_sf"/>
</dbReference>
<dbReference type="InterPro" id="IPR013784">
    <property type="entry name" value="Carb-bd-like_fold"/>
</dbReference>
<dbReference type="InterPro" id="IPR000209">
    <property type="entry name" value="Peptidase_S8/S53_dom"/>
</dbReference>
<keyword evidence="5 8" id="KW-0378">Hydrolase</keyword>
<dbReference type="SUPFAM" id="SSF49464">
    <property type="entry name" value="Carboxypeptidase regulatory domain-like"/>
    <property type="match status" value="1"/>
</dbReference>
<evidence type="ECO:0000256" key="3">
    <source>
        <dbReference type="ARBA" id="ARBA00012595"/>
    </source>
</evidence>
<dbReference type="Pfam" id="PF11721">
    <property type="entry name" value="Malectin"/>
    <property type="match status" value="1"/>
</dbReference>
<dbReference type="Gene3D" id="2.60.40.10">
    <property type="entry name" value="Immunoglobulins"/>
    <property type="match status" value="1"/>
</dbReference>
<dbReference type="CDD" id="cd07481">
    <property type="entry name" value="Peptidases_S8_BacillopeptidaseF-like"/>
    <property type="match status" value="1"/>
</dbReference>
<keyword evidence="6 8" id="KW-0720">Serine protease</keyword>
<reference evidence="12" key="1">
    <citation type="submission" date="2019-10" db="EMBL/GenBank/DDBJ databases">
        <title>Antimicrobial potential of Antarctic Bacteria.</title>
        <authorList>
            <person name="Benaud N."/>
            <person name="Edwards R.J."/>
            <person name="Ferrari B.C."/>
        </authorList>
    </citation>
    <scope>NUCLEOTIDE SEQUENCE [LARGE SCALE GENOMIC DNA]</scope>
    <source>
        <strain evidence="12">NBSH44</strain>
    </source>
</reference>
<evidence type="ECO:0000256" key="5">
    <source>
        <dbReference type="ARBA" id="ARBA00022801"/>
    </source>
</evidence>
<evidence type="ECO:0000256" key="7">
    <source>
        <dbReference type="ARBA" id="ARBA00030238"/>
    </source>
</evidence>
<accession>A0A7G7BVW9</accession>
<dbReference type="GO" id="GO:0005975">
    <property type="term" value="P:carbohydrate metabolic process"/>
    <property type="evidence" value="ECO:0007669"/>
    <property type="project" value="UniProtKB-ARBA"/>
</dbReference>
<dbReference type="InterPro" id="IPR015500">
    <property type="entry name" value="Peptidase_S8_subtilisin-rel"/>
</dbReference>
<gene>
    <name evidence="11" type="ORF">F0344_28780</name>
</gene>
<keyword evidence="4 8" id="KW-0645">Protease</keyword>
<dbReference type="GO" id="GO:0004556">
    <property type="term" value="F:alpha-amylase activity"/>
    <property type="evidence" value="ECO:0007669"/>
    <property type="project" value="UniProtKB-EC"/>
</dbReference>
<evidence type="ECO:0000256" key="2">
    <source>
        <dbReference type="ARBA" id="ARBA00011073"/>
    </source>
</evidence>
<dbReference type="PROSITE" id="PS00138">
    <property type="entry name" value="SUBTILASE_SER"/>
    <property type="match status" value="1"/>
</dbReference>
<dbReference type="InterPro" id="IPR013783">
    <property type="entry name" value="Ig-like_fold"/>
</dbReference>
<dbReference type="EC" id="3.2.1.1" evidence="3"/>